<keyword evidence="7" id="KW-1185">Reference proteome</keyword>
<dbReference type="GO" id="GO:0003847">
    <property type="term" value="F:1-alkyl-2-acetylglycerophosphocholine esterase activity"/>
    <property type="evidence" value="ECO:0007669"/>
    <property type="project" value="UniProtKB-EC"/>
</dbReference>
<sequence>MPGLAKFINLPIPGREHQQTSNSRPTSRKALKERRPRNVRDNFIKSLPTPSGPYDVGSIDLEIPVDYEDFGIRRGGKQALVLETVLFTIFYPIKLGTPNEKAPDGRSKWSRQTWLPRSRGTAARGYGDFAGVNKAFCQAFFCGTVGLTKLPAWRNAPLANHWAAEGNARDTGVDIKDRAAEESVDHTPVFPLMLFSHGLGGNRSTYSALCSEYASYGYICVAVEHRDGSGPRTFVNHPLGDPAREVNYIRPWQDPEGPLNGPSKNDTSNEVSTDHELRNAQIRMRKRELHHAREIMCRINAGEGAAVAALNRRNKQHTQGKEKLVGATSRGTIGIDWERWRGAVSTDDITLCGHSFGGATCISALRSPDMLKYVSYGILLDVWGQGLPPKPNEEDGELATIQRPTIALGSESFLYWEENNKIMFDLARNTLEIEVPFWLLTIRGSFHMSFSDFGLLWPRLFKFMFKASVDSQRAVDIIINASMEFLRIVMPQDNSRWIRATNEGLLDVQISDKWRNIKGKRNDWMQKMKVHGGDDCEVWMHVTPTSGYAGIEGHVHGATDATASPHHVSTSRTNDNTQHNKDHSEAHKEP</sequence>
<accession>A0A1Y2F3Y2</accession>
<dbReference type="STRING" id="56484.A0A1Y2F3Y2"/>
<comment type="caution">
    <text evidence="6">The sequence shown here is derived from an EMBL/GenBank/DDBJ whole genome shotgun (WGS) entry which is preliminary data.</text>
</comment>
<dbReference type="Proteomes" id="UP000193685">
    <property type="component" value="Unassembled WGS sequence"/>
</dbReference>
<dbReference type="SUPFAM" id="SSF53474">
    <property type="entry name" value="alpha/beta-Hydrolases"/>
    <property type="match status" value="1"/>
</dbReference>
<dbReference type="RefSeq" id="XP_040723434.1">
    <property type="nucleotide sequence ID" value="XM_040870663.1"/>
</dbReference>
<protein>
    <recommendedName>
        <fullName evidence="1">1-alkyl-2-acetylglycerophosphocholine esterase</fullName>
        <ecNumber evidence="1">3.1.1.47</ecNumber>
    </recommendedName>
</protein>
<feature type="region of interest" description="Disordered" evidence="5">
    <location>
        <begin position="557"/>
        <end position="590"/>
    </location>
</feature>
<keyword evidence="3" id="KW-0442">Lipid degradation</keyword>
<dbReference type="GeneID" id="63787262"/>
<dbReference type="EMBL" id="MCFI01000017">
    <property type="protein sequence ID" value="ORY78553.1"/>
    <property type="molecule type" value="Genomic_DNA"/>
</dbReference>
<reference evidence="6 7" key="1">
    <citation type="submission" date="2016-07" db="EMBL/GenBank/DDBJ databases">
        <title>Pervasive Adenine N6-methylation of Active Genes in Fungi.</title>
        <authorList>
            <consortium name="DOE Joint Genome Institute"/>
            <person name="Mondo S.J."/>
            <person name="Dannebaum R.O."/>
            <person name="Kuo R.C."/>
            <person name="Labutti K."/>
            <person name="Haridas S."/>
            <person name="Kuo A."/>
            <person name="Salamov A."/>
            <person name="Ahrendt S.R."/>
            <person name="Lipzen A."/>
            <person name="Sullivan W."/>
            <person name="Andreopoulos W.B."/>
            <person name="Clum A."/>
            <person name="Lindquist E."/>
            <person name="Daum C."/>
            <person name="Ramamoorthy G.K."/>
            <person name="Gryganskyi A."/>
            <person name="Culley D."/>
            <person name="Magnuson J.K."/>
            <person name="James T.Y."/>
            <person name="O'Malley M.A."/>
            <person name="Stajich J.E."/>
            <person name="Spatafora J.W."/>
            <person name="Visel A."/>
            <person name="Grigoriev I.V."/>
        </authorList>
    </citation>
    <scope>NUCLEOTIDE SEQUENCE [LARGE SCALE GENOMIC DNA]</scope>
    <source>
        <strain evidence="6 7">12-1054</strain>
    </source>
</reference>
<dbReference type="Pfam" id="PF03403">
    <property type="entry name" value="PAF-AH_p_II"/>
    <property type="match status" value="1"/>
</dbReference>
<keyword evidence="2 6" id="KW-0378">Hydrolase</keyword>
<gene>
    <name evidence="6" type="ORF">BCR37DRAFT_388746</name>
</gene>
<evidence type="ECO:0000256" key="2">
    <source>
        <dbReference type="ARBA" id="ARBA00022801"/>
    </source>
</evidence>
<organism evidence="6 7">
    <name type="scientific">Protomyces lactucae-debilis</name>
    <dbReference type="NCBI Taxonomy" id="2754530"/>
    <lineage>
        <taxon>Eukaryota</taxon>
        <taxon>Fungi</taxon>
        <taxon>Dikarya</taxon>
        <taxon>Ascomycota</taxon>
        <taxon>Taphrinomycotina</taxon>
        <taxon>Taphrinomycetes</taxon>
        <taxon>Taphrinales</taxon>
        <taxon>Protomycetaceae</taxon>
        <taxon>Protomyces</taxon>
    </lineage>
</organism>
<feature type="compositionally biased region" description="Basic residues" evidence="5">
    <location>
        <begin position="26"/>
        <end position="35"/>
    </location>
</feature>
<dbReference type="AlphaFoldDB" id="A0A1Y2F3Y2"/>
<evidence type="ECO:0000313" key="6">
    <source>
        <dbReference type="EMBL" id="ORY78553.1"/>
    </source>
</evidence>
<feature type="compositionally biased region" description="Polar residues" evidence="5">
    <location>
        <begin position="567"/>
        <end position="577"/>
    </location>
</feature>
<dbReference type="InterPro" id="IPR029058">
    <property type="entry name" value="AB_hydrolase_fold"/>
</dbReference>
<evidence type="ECO:0000256" key="1">
    <source>
        <dbReference type="ARBA" id="ARBA00013201"/>
    </source>
</evidence>
<keyword evidence="4" id="KW-0443">Lipid metabolism</keyword>
<name>A0A1Y2F3Y2_PROLT</name>
<feature type="region of interest" description="Disordered" evidence="5">
    <location>
        <begin position="252"/>
        <end position="273"/>
    </location>
</feature>
<dbReference type="GO" id="GO:0016042">
    <property type="term" value="P:lipid catabolic process"/>
    <property type="evidence" value="ECO:0007669"/>
    <property type="project" value="UniProtKB-KW"/>
</dbReference>
<evidence type="ECO:0000256" key="5">
    <source>
        <dbReference type="SAM" id="MobiDB-lite"/>
    </source>
</evidence>
<feature type="compositionally biased region" description="Polar residues" evidence="5">
    <location>
        <begin position="262"/>
        <end position="271"/>
    </location>
</feature>
<feature type="compositionally biased region" description="Basic and acidic residues" evidence="5">
    <location>
        <begin position="578"/>
        <end position="590"/>
    </location>
</feature>
<dbReference type="PANTHER" id="PTHR10272">
    <property type="entry name" value="PLATELET-ACTIVATING FACTOR ACETYLHYDROLASE"/>
    <property type="match status" value="1"/>
</dbReference>
<evidence type="ECO:0000256" key="4">
    <source>
        <dbReference type="ARBA" id="ARBA00023098"/>
    </source>
</evidence>
<dbReference type="Gene3D" id="3.40.50.1820">
    <property type="entry name" value="alpha/beta hydrolase"/>
    <property type="match status" value="1"/>
</dbReference>
<dbReference type="OrthoDB" id="2363873at2759"/>
<evidence type="ECO:0000313" key="7">
    <source>
        <dbReference type="Proteomes" id="UP000193685"/>
    </source>
</evidence>
<feature type="region of interest" description="Disordered" evidence="5">
    <location>
        <begin position="10"/>
        <end position="49"/>
    </location>
</feature>
<dbReference type="EC" id="3.1.1.47" evidence="1"/>
<evidence type="ECO:0000256" key="3">
    <source>
        <dbReference type="ARBA" id="ARBA00022963"/>
    </source>
</evidence>
<dbReference type="OMA" id="EAFMHWK"/>
<proteinExistence type="predicted"/>
<dbReference type="PANTHER" id="PTHR10272:SF0">
    <property type="entry name" value="PLATELET-ACTIVATING FACTOR ACETYLHYDROLASE"/>
    <property type="match status" value="1"/>
</dbReference>